<dbReference type="Proteomes" id="UP000537729">
    <property type="component" value="Unassembled WGS sequence"/>
</dbReference>
<protein>
    <submittedName>
        <fullName evidence="1">Uncharacterized protein</fullName>
    </submittedName>
</protein>
<evidence type="ECO:0000313" key="2">
    <source>
        <dbReference type="Proteomes" id="UP000537729"/>
    </source>
</evidence>
<reference evidence="1 2" key="1">
    <citation type="journal article" date="2020" name="Front. Microbiol.">
        <title>Genetic Organization of the aprX-lipA2 Operon Affects the Proteolytic Potential of Pseudomonas Species in Milk.</title>
        <authorList>
            <person name="Maier C."/>
            <person name="Huptas C."/>
            <person name="von Neubeck M."/>
            <person name="Scherer S."/>
            <person name="Wenning M."/>
            <person name="Lucking G."/>
        </authorList>
    </citation>
    <scope>NUCLEOTIDE SEQUENCE [LARGE SCALE GENOMIC DNA]</scope>
    <source>
        <strain evidence="1 2">DSM 16272</strain>
    </source>
</reference>
<dbReference type="RefSeq" id="WP_126587330.1">
    <property type="nucleotide sequence ID" value="NZ_JAAQWG010000081.1"/>
</dbReference>
<name>A0A7Y1FD37_PSEVE</name>
<gene>
    <name evidence="1" type="ORF">HBO38_32850</name>
</gene>
<organism evidence="1 2">
    <name type="scientific">Pseudomonas veronii</name>
    <dbReference type="NCBI Taxonomy" id="76761"/>
    <lineage>
        <taxon>Bacteria</taxon>
        <taxon>Pseudomonadati</taxon>
        <taxon>Pseudomonadota</taxon>
        <taxon>Gammaproteobacteria</taxon>
        <taxon>Pseudomonadales</taxon>
        <taxon>Pseudomonadaceae</taxon>
        <taxon>Pseudomonas</taxon>
    </lineage>
</organism>
<proteinExistence type="predicted"/>
<evidence type="ECO:0000313" key="1">
    <source>
        <dbReference type="EMBL" id="NMY13147.1"/>
    </source>
</evidence>
<dbReference type="AlphaFoldDB" id="A0A7Y1FD37"/>
<sequence length="296" mass="31771">MSNHSIGGADTCWVFISDSDEVRHLYDVVHGVAVLHARGVDDQAIRIFTNHSQASLYISPYGCPSPIAISDFSQQLAGLAGFRYVVIVATGHGRPDGIGSARTTIKPHDLVAAARVVPGIELAVIILSQCFAGVFNYIDATASPAIVMLGATNLGLSISPQISLGVPVIGSNNGAPVQLGNWNANAFMFYFFRWILNPSDVDGDGQISLIDAYKFAGASSTDEISKIKSQLFMRSQEISIELSQYKAKISAGGLSVTEKLTVDSLRSELSNYIAVLYVSQEPWLLHANLARKISLI</sequence>
<dbReference type="EMBL" id="JAAQWG010000081">
    <property type="protein sequence ID" value="NMY13147.1"/>
    <property type="molecule type" value="Genomic_DNA"/>
</dbReference>
<comment type="caution">
    <text evidence="1">The sequence shown here is derived from an EMBL/GenBank/DDBJ whole genome shotgun (WGS) entry which is preliminary data.</text>
</comment>
<accession>A0A7Y1FD37</accession>